<evidence type="ECO:0000313" key="1">
    <source>
        <dbReference type="EMBL" id="KAA5533744.1"/>
    </source>
</evidence>
<keyword evidence="2" id="KW-1185">Reference proteome</keyword>
<sequence>MTKLIYQENLEEIHTFESYFGKTILSNKCLIMPYVNLGISDHELNPSSKMKYIDYCYVIALDFLFLKKNSDILLNNLNQEYDSTKSIYLGGNDLIGDQGIFDIEFQSKKSFTQVVEGYQLSSEQWLPVQTPNFKANMNPERIESFVQNKHLPNNIDEIINTLTT</sequence>
<protein>
    <submittedName>
        <fullName evidence="1">Uncharacterized protein</fullName>
    </submittedName>
</protein>
<dbReference type="Proteomes" id="UP000323632">
    <property type="component" value="Unassembled WGS sequence"/>
</dbReference>
<evidence type="ECO:0000313" key="2">
    <source>
        <dbReference type="Proteomes" id="UP000323632"/>
    </source>
</evidence>
<dbReference type="EMBL" id="VWSH01000003">
    <property type="protein sequence ID" value="KAA5533744.1"/>
    <property type="molecule type" value="Genomic_DNA"/>
</dbReference>
<proteinExistence type="predicted"/>
<gene>
    <name evidence="1" type="ORF">F0919_14525</name>
</gene>
<accession>A0A5M6CEZ4</accession>
<dbReference type="AlphaFoldDB" id="A0A5M6CEZ4"/>
<comment type="caution">
    <text evidence="1">The sequence shown here is derived from an EMBL/GenBank/DDBJ whole genome shotgun (WGS) entry which is preliminary data.</text>
</comment>
<dbReference type="RefSeq" id="WP_150033490.1">
    <property type="nucleotide sequence ID" value="NZ_VWSH01000003.1"/>
</dbReference>
<organism evidence="1 2">
    <name type="scientific">Taibaiella lutea</name>
    <dbReference type="NCBI Taxonomy" id="2608001"/>
    <lineage>
        <taxon>Bacteria</taxon>
        <taxon>Pseudomonadati</taxon>
        <taxon>Bacteroidota</taxon>
        <taxon>Chitinophagia</taxon>
        <taxon>Chitinophagales</taxon>
        <taxon>Chitinophagaceae</taxon>
        <taxon>Taibaiella</taxon>
    </lineage>
</organism>
<reference evidence="1 2" key="1">
    <citation type="submission" date="2019-09" db="EMBL/GenBank/DDBJ databases">
        <title>Genome sequence and assembly of Taibaiella sp.</title>
        <authorList>
            <person name="Chhetri G."/>
        </authorList>
    </citation>
    <scope>NUCLEOTIDE SEQUENCE [LARGE SCALE GENOMIC DNA]</scope>
    <source>
        <strain evidence="1 2">KVB11</strain>
    </source>
</reference>
<name>A0A5M6CEZ4_9BACT</name>